<dbReference type="CDD" id="cd00130">
    <property type="entry name" value="PAS"/>
    <property type="match status" value="1"/>
</dbReference>
<evidence type="ECO:0000256" key="6">
    <source>
        <dbReference type="ARBA" id="ARBA00022692"/>
    </source>
</evidence>
<dbReference type="Gene3D" id="3.30.565.10">
    <property type="entry name" value="Histidine kinase-like ATPase, C-terminal domain"/>
    <property type="match status" value="1"/>
</dbReference>
<reference evidence="17 18" key="1">
    <citation type="submission" date="2022-03" db="EMBL/GenBank/DDBJ databases">
        <title>Hymenobactersp. isolated from the air.</title>
        <authorList>
            <person name="Won M."/>
            <person name="Kwon S.-W."/>
        </authorList>
    </citation>
    <scope>NUCLEOTIDE SEQUENCE [LARGE SCALE GENOMIC DNA]</scope>
    <source>
        <strain evidence="17 18">KACC 22596</strain>
    </source>
</reference>
<gene>
    <name evidence="17" type="ORF">MTP16_07040</name>
</gene>
<feature type="transmembrane region" description="Helical" evidence="13">
    <location>
        <begin position="32"/>
        <end position="51"/>
    </location>
</feature>
<keyword evidence="4" id="KW-0597">Phosphoprotein</keyword>
<dbReference type="SMART" id="SM00387">
    <property type="entry name" value="HATPase_c"/>
    <property type="match status" value="1"/>
</dbReference>
<evidence type="ECO:0000256" key="5">
    <source>
        <dbReference type="ARBA" id="ARBA00022679"/>
    </source>
</evidence>
<keyword evidence="5" id="KW-0808">Transferase</keyword>
<dbReference type="InterPro" id="IPR036097">
    <property type="entry name" value="HisK_dim/P_sf"/>
</dbReference>
<feature type="domain" description="Histidine kinase" evidence="14">
    <location>
        <begin position="226"/>
        <end position="434"/>
    </location>
</feature>
<keyword evidence="6 13" id="KW-0812">Transmembrane</keyword>
<evidence type="ECO:0000313" key="17">
    <source>
        <dbReference type="EMBL" id="UOE35397.1"/>
    </source>
</evidence>
<evidence type="ECO:0000256" key="13">
    <source>
        <dbReference type="SAM" id="Phobius"/>
    </source>
</evidence>
<keyword evidence="8" id="KW-0418">Kinase</keyword>
<dbReference type="InterPro" id="IPR013767">
    <property type="entry name" value="PAS_fold"/>
</dbReference>
<dbReference type="SUPFAM" id="SSF55874">
    <property type="entry name" value="ATPase domain of HSP90 chaperone/DNA topoisomerase II/histidine kinase"/>
    <property type="match status" value="1"/>
</dbReference>
<dbReference type="PROSITE" id="PS50112">
    <property type="entry name" value="PAS"/>
    <property type="match status" value="1"/>
</dbReference>
<accession>A0ABY4B8D0</accession>
<evidence type="ECO:0000256" key="7">
    <source>
        <dbReference type="ARBA" id="ARBA00022741"/>
    </source>
</evidence>
<evidence type="ECO:0000313" key="18">
    <source>
        <dbReference type="Proteomes" id="UP000831390"/>
    </source>
</evidence>
<dbReference type="PANTHER" id="PTHR42878:SF7">
    <property type="entry name" value="SENSOR HISTIDINE KINASE GLRK"/>
    <property type="match status" value="1"/>
</dbReference>
<keyword evidence="9 17" id="KW-0067">ATP-binding</keyword>
<comment type="catalytic activity">
    <reaction evidence="1">
        <text>ATP + protein L-histidine = ADP + protein N-phospho-L-histidine.</text>
        <dbReference type="EC" id="2.7.13.3"/>
    </reaction>
</comment>
<dbReference type="PROSITE" id="PS50885">
    <property type="entry name" value="HAMP"/>
    <property type="match status" value="1"/>
</dbReference>
<dbReference type="SUPFAM" id="SSF55785">
    <property type="entry name" value="PYP-like sensor domain (PAS domain)"/>
    <property type="match status" value="1"/>
</dbReference>
<protein>
    <recommendedName>
        <fullName evidence="3">histidine kinase</fullName>
        <ecNumber evidence="3">2.7.13.3</ecNumber>
    </recommendedName>
</protein>
<dbReference type="RefSeq" id="WP_243517252.1">
    <property type="nucleotide sequence ID" value="NZ_CP094534.1"/>
</dbReference>
<dbReference type="InterPro" id="IPR000014">
    <property type="entry name" value="PAS"/>
</dbReference>
<dbReference type="InterPro" id="IPR004358">
    <property type="entry name" value="Sig_transdc_His_kin-like_C"/>
</dbReference>
<dbReference type="PANTHER" id="PTHR42878">
    <property type="entry name" value="TWO-COMPONENT HISTIDINE KINASE"/>
    <property type="match status" value="1"/>
</dbReference>
<proteinExistence type="predicted"/>
<dbReference type="InterPro" id="IPR003660">
    <property type="entry name" value="HAMP_dom"/>
</dbReference>
<evidence type="ECO:0000259" key="15">
    <source>
        <dbReference type="PROSITE" id="PS50112"/>
    </source>
</evidence>
<keyword evidence="18" id="KW-1185">Reference proteome</keyword>
<dbReference type="Gene3D" id="1.10.287.130">
    <property type="match status" value="1"/>
</dbReference>
<evidence type="ECO:0000259" key="16">
    <source>
        <dbReference type="PROSITE" id="PS50885"/>
    </source>
</evidence>
<keyword evidence="7" id="KW-0547">Nucleotide-binding</keyword>
<dbReference type="PRINTS" id="PR00344">
    <property type="entry name" value="BCTRLSENSOR"/>
</dbReference>
<dbReference type="EMBL" id="CP094534">
    <property type="protein sequence ID" value="UOE35397.1"/>
    <property type="molecule type" value="Genomic_DNA"/>
</dbReference>
<dbReference type="PROSITE" id="PS50109">
    <property type="entry name" value="HIS_KIN"/>
    <property type="match status" value="1"/>
</dbReference>
<keyword evidence="11" id="KW-0902">Two-component regulatory system</keyword>
<dbReference type="InterPro" id="IPR005467">
    <property type="entry name" value="His_kinase_dom"/>
</dbReference>
<evidence type="ECO:0000256" key="10">
    <source>
        <dbReference type="ARBA" id="ARBA00022989"/>
    </source>
</evidence>
<dbReference type="GO" id="GO:0005524">
    <property type="term" value="F:ATP binding"/>
    <property type="evidence" value="ECO:0007669"/>
    <property type="project" value="UniProtKB-KW"/>
</dbReference>
<name>A0ABY4B8D0_9BACT</name>
<dbReference type="Proteomes" id="UP000831390">
    <property type="component" value="Chromosome"/>
</dbReference>
<dbReference type="InterPro" id="IPR036890">
    <property type="entry name" value="HATPase_C_sf"/>
</dbReference>
<dbReference type="Pfam" id="PF02518">
    <property type="entry name" value="HATPase_c"/>
    <property type="match status" value="1"/>
</dbReference>
<evidence type="ECO:0000256" key="4">
    <source>
        <dbReference type="ARBA" id="ARBA00022553"/>
    </source>
</evidence>
<evidence type="ECO:0000256" key="9">
    <source>
        <dbReference type="ARBA" id="ARBA00022840"/>
    </source>
</evidence>
<dbReference type="InterPro" id="IPR003594">
    <property type="entry name" value="HATPase_dom"/>
</dbReference>
<sequence>MSLRVQFLLFATLTHAVLIALAWRLRVTTPPFFLAAEMALLLSLVLAARLYQNFVRPFELIAAGTAAIQAKDFSMKFVPVGQREMDQLIGVYNDMIDALRRERVSQHEKSFLLERLIQASPAGILILDFDGRIEGVNPAAERILAQPSAELLGREPAALPGAWGPALADLAEDQPQALRLSGLATYRAQVTHFLDRGFQRRFILLEELTQELMQQEKQAYGKLIRMMSHEINNSIGAINSILHSFAHYAPQLAADDQPDFTQALDVSIARNTQLANFIANFAHLVRLPPPTPQPTDLHALLRGICRLLQPQSEERRVRWHLELDPTPLVLQLDAQQLEQALLNVAKNALEAIGHDGNIWVRTTSQPPTLSIENDGAPLTPEVSQKLFTPFFSTKRDGQGIGLTLVRDVLLAHGFQFQLASTTERHTVFKVDFTK</sequence>
<feature type="domain" description="HAMP" evidence="16">
    <location>
        <begin position="52"/>
        <end position="104"/>
    </location>
</feature>
<keyword evidence="12 13" id="KW-0472">Membrane</keyword>
<evidence type="ECO:0000256" key="3">
    <source>
        <dbReference type="ARBA" id="ARBA00012438"/>
    </source>
</evidence>
<dbReference type="Gene3D" id="6.10.340.10">
    <property type="match status" value="1"/>
</dbReference>
<dbReference type="SMART" id="SM00091">
    <property type="entry name" value="PAS"/>
    <property type="match status" value="1"/>
</dbReference>
<dbReference type="InterPro" id="IPR050351">
    <property type="entry name" value="BphY/WalK/GraS-like"/>
</dbReference>
<dbReference type="Pfam" id="PF00989">
    <property type="entry name" value="PAS"/>
    <property type="match status" value="1"/>
</dbReference>
<evidence type="ECO:0000256" key="8">
    <source>
        <dbReference type="ARBA" id="ARBA00022777"/>
    </source>
</evidence>
<evidence type="ECO:0000256" key="12">
    <source>
        <dbReference type="ARBA" id="ARBA00023136"/>
    </source>
</evidence>
<dbReference type="InterPro" id="IPR035965">
    <property type="entry name" value="PAS-like_dom_sf"/>
</dbReference>
<feature type="domain" description="PAS" evidence="15">
    <location>
        <begin position="109"/>
        <end position="154"/>
    </location>
</feature>
<evidence type="ECO:0000256" key="2">
    <source>
        <dbReference type="ARBA" id="ARBA00004141"/>
    </source>
</evidence>
<keyword evidence="10 13" id="KW-1133">Transmembrane helix</keyword>
<dbReference type="SUPFAM" id="SSF47384">
    <property type="entry name" value="Homodimeric domain of signal transducing histidine kinase"/>
    <property type="match status" value="1"/>
</dbReference>
<organism evidence="17 18">
    <name type="scientific">Hymenobacter monticola</name>
    <dbReference type="NCBI Taxonomy" id="1705399"/>
    <lineage>
        <taxon>Bacteria</taxon>
        <taxon>Pseudomonadati</taxon>
        <taxon>Bacteroidota</taxon>
        <taxon>Cytophagia</taxon>
        <taxon>Cytophagales</taxon>
        <taxon>Hymenobacteraceae</taxon>
        <taxon>Hymenobacter</taxon>
    </lineage>
</organism>
<comment type="subcellular location">
    <subcellularLocation>
        <location evidence="2">Membrane</location>
        <topology evidence="2">Multi-pass membrane protein</topology>
    </subcellularLocation>
</comment>
<evidence type="ECO:0000256" key="11">
    <source>
        <dbReference type="ARBA" id="ARBA00023012"/>
    </source>
</evidence>
<dbReference type="EC" id="2.7.13.3" evidence="3"/>
<dbReference type="Gene3D" id="3.30.450.20">
    <property type="entry name" value="PAS domain"/>
    <property type="match status" value="1"/>
</dbReference>
<evidence type="ECO:0000256" key="1">
    <source>
        <dbReference type="ARBA" id="ARBA00000085"/>
    </source>
</evidence>
<evidence type="ECO:0000259" key="14">
    <source>
        <dbReference type="PROSITE" id="PS50109"/>
    </source>
</evidence>